<accession>A0ABR7PDF4</accession>
<dbReference type="PANTHER" id="PTHR30146">
    <property type="entry name" value="LACI-RELATED TRANSCRIPTIONAL REPRESSOR"/>
    <property type="match status" value="1"/>
</dbReference>
<dbReference type="Gene3D" id="3.40.50.2300">
    <property type="match status" value="2"/>
</dbReference>
<organism evidence="6 7">
    <name type="scientific">Blautia stercoris</name>
    <dbReference type="NCBI Taxonomy" id="871664"/>
    <lineage>
        <taxon>Bacteria</taxon>
        <taxon>Bacillati</taxon>
        <taxon>Bacillota</taxon>
        <taxon>Clostridia</taxon>
        <taxon>Lachnospirales</taxon>
        <taxon>Lachnospiraceae</taxon>
        <taxon>Blautia</taxon>
    </lineage>
</organism>
<dbReference type="InterPro" id="IPR000843">
    <property type="entry name" value="HTH_LacI"/>
</dbReference>
<evidence type="ECO:0000313" key="6">
    <source>
        <dbReference type="EMBL" id="MBC8629297.1"/>
    </source>
</evidence>
<protein>
    <submittedName>
        <fullName evidence="6">LacI family DNA-binding transcriptional regulator</fullName>
    </submittedName>
</protein>
<dbReference type="CDD" id="cd06267">
    <property type="entry name" value="PBP1_LacI_sugar_binding-like"/>
    <property type="match status" value="1"/>
</dbReference>
<dbReference type="EMBL" id="JACRTP010000004">
    <property type="protein sequence ID" value="MBC8629297.1"/>
    <property type="molecule type" value="Genomic_DNA"/>
</dbReference>
<evidence type="ECO:0000259" key="5">
    <source>
        <dbReference type="PROSITE" id="PS50943"/>
    </source>
</evidence>
<keyword evidence="1" id="KW-0805">Transcription regulation</keyword>
<dbReference type="Pfam" id="PF00356">
    <property type="entry name" value="LacI"/>
    <property type="match status" value="1"/>
</dbReference>
<dbReference type="InterPro" id="IPR046335">
    <property type="entry name" value="LacI/GalR-like_sensor"/>
</dbReference>
<evidence type="ECO:0000259" key="4">
    <source>
        <dbReference type="PROSITE" id="PS50932"/>
    </source>
</evidence>
<dbReference type="PROSITE" id="PS50932">
    <property type="entry name" value="HTH_LACI_2"/>
    <property type="match status" value="1"/>
</dbReference>
<proteinExistence type="predicted"/>
<dbReference type="PANTHER" id="PTHR30146:SF24">
    <property type="entry name" value="XYLOSE OPERON REGULATORY PROTEIN"/>
    <property type="match status" value="1"/>
</dbReference>
<dbReference type="InterPro" id="IPR028082">
    <property type="entry name" value="Peripla_BP_I"/>
</dbReference>
<feature type="domain" description="HTH lacI-type" evidence="4">
    <location>
        <begin position="2"/>
        <end position="57"/>
    </location>
</feature>
<evidence type="ECO:0000256" key="1">
    <source>
        <dbReference type="ARBA" id="ARBA00023015"/>
    </source>
</evidence>
<dbReference type="InterPro" id="IPR010982">
    <property type="entry name" value="Lambda_DNA-bd_dom_sf"/>
</dbReference>
<keyword evidence="3" id="KW-0804">Transcription</keyword>
<dbReference type="SUPFAM" id="SSF53822">
    <property type="entry name" value="Periplasmic binding protein-like I"/>
    <property type="match status" value="1"/>
</dbReference>
<evidence type="ECO:0000256" key="2">
    <source>
        <dbReference type="ARBA" id="ARBA00023125"/>
    </source>
</evidence>
<evidence type="ECO:0000256" key="3">
    <source>
        <dbReference type="ARBA" id="ARBA00023163"/>
    </source>
</evidence>
<keyword evidence="2 6" id="KW-0238">DNA-binding</keyword>
<comment type="caution">
    <text evidence="6">The sequence shown here is derived from an EMBL/GenBank/DDBJ whole genome shotgun (WGS) entry which is preliminary data.</text>
</comment>
<reference evidence="6 7" key="1">
    <citation type="submission" date="2020-08" db="EMBL/GenBank/DDBJ databases">
        <title>Genome public.</title>
        <authorList>
            <person name="Liu C."/>
            <person name="Sun Q."/>
        </authorList>
    </citation>
    <scope>NUCLEOTIDE SEQUENCE [LARGE SCALE GENOMIC DNA]</scope>
    <source>
        <strain evidence="6 7">3_YM_SP_D4_24.mj</strain>
    </source>
</reference>
<dbReference type="GO" id="GO:0003677">
    <property type="term" value="F:DNA binding"/>
    <property type="evidence" value="ECO:0007669"/>
    <property type="project" value="UniProtKB-KW"/>
</dbReference>
<name>A0ABR7PDF4_9FIRM</name>
<dbReference type="CDD" id="cd01392">
    <property type="entry name" value="HTH_LacI"/>
    <property type="match status" value="1"/>
</dbReference>
<dbReference type="SMART" id="SM00354">
    <property type="entry name" value="HTH_LACI"/>
    <property type="match status" value="1"/>
</dbReference>
<feature type="domain" description="HTH cro/C1-type" evidence="5">
    <location>
        <begin position="5"/>
        <end position="47"/>
    </location>
</feature>
<dbReference type="InterPro" id="IPR001387">
    <property type="entry name" value="Cro/C1-type_HTH"/>
</dbReference>
<dbReference type="Proteomes" id="UP000661649">
    <property type="component" value="Unassembled WGS sequence"/>
</dbReference>
<gene>
    <name evidence="6" type="ORF">H8712_11855</name>
</gene>
<keyword evidence="7" id="KW-1185">Reference proteome</keyword>
<dbReference type="PROSITE" id="PS00356">
    <property type="entry name" value="HTH_LACI_1"/>
    <property type="match status" value="1"/>
</dbReference>
<sequence>MVRIKDIAKEAGVSPTTVSNVIHGNTKKVSKSNIDKIQKILEEHQYIPSMSALMLAQNRSRLIGVLIGGVDGKRRSIEGDPFTSIMLSALELEIYRKNYYMLFHMSSTSEESWKLAATWKVEGLITLGLTAEQNIELQKRCQIPLVSIDNYYEGRERAENIGLQDFEGGFKMGNYLIENGMKKILFLSDNDIGVDHERWLGLQRAAKENGSVLAKHWIMPIKQEFQMQWLKDQLEEICKWDALFFASDRYAQEGILVLQDMGIRVPEDISVVGFDDSPYAKMCRPQLTTVRQDVMKKGKMVVKKLMSLIKEEPFDGEERLPVELVVRDSVQNRE</sequence>
<dbReference type="Gene3D" id="1.10.260.40">
    <property type="entry name" value="lambda repressor-like DNA-binding domains"/>
    <property type="match status" value="1"/>
</dbReference>
<dbReference type="SUPFAM" id="SSF47413">
    <property type="entry name" value="lambda repressor-like DNA-binding domains"/>
    <property type="match status" value="1"/>
</dbReference>
<dbReference type="Pfam" id="PF13377">
    <property type="entry name" value="Peripla_BP_3"/>
    <property type="match status" value="1"/>
</dbReference>
<evidence type="ECO:0000313" key="7">
    <source>
        <dbReference type="Proteomes" id="UP000661649"/>
    </source>
</evidence>
<dbReference type="PROSITE" id="PS50943">
    <property type="entry name" value="HTH_CROC1"/>
    <property type="match status" value="1"/>
</dbReference>